<organism evidence="1 2">
    <name type="scientific">Candidatus Liberibacter solanacearum</name>
    <dbReference type="NCBI Taxonomy" id="556287"/>
    <lineage>
        <taxon>Bacteria</taxon>
        <taxon>Pseudomonadati</taxon>
        <taxon>Pseudomonadota</taxon>
        <taxon>Alphaproteobacteria</taxon>
        <taxon>Hyphomicrobiales</taxon>
        <taxon>Rhizobiaceae</taxon>
        <taxon>Liberibacter</taxon>
    </lineage>
</organism>
<dbReference type="EMBL" id="PKRU02000018">
    <property type="protein sequence ID" value="RPD37184.1"/>
    <property type="molecule type" value="Genomic_DNA"/>
</dbReference>
<protein>
    <submittedName>
        <fullName evidence="1">IS1595 family transposase</fullName>
    </submittedName>
</protein>
<proteinExistence type="predicted"/>
<dbReference type="AlphaFoldDB" id="A0A424FLZ5"/>
<comment type="caution">
    <text evidence="1">The sequence shown here is derived from an EMBL/GenBank/DDBJ whole genome shotgun (WGS) entry which is preliminary data.</text>
</comment>
<dbReference type="Proteomes" id="UP000236895">
    <property type="component" value="Unassembled WGS sequence"/>
</dbReference>
<name>A0A424FLZ5_9HYPH</name>
<evidence type="ECO:0000313" key="2">
    <source>
        <dbReference type="Proteomes" id="UP000236895"/>
    </source>
</evidence>
<sequence length="38" mass="4769">MSKKPEFISLYQFFQRFDTEEKATEFYEMQRWPTGIRC</sequence>
<gene>
    <name evidence="1" type="ORF">C0030_003530</name>
</gene>
<feature type="non-terminal residue" evidence="1">
    <location>
        <position position="38"/>
    </location>
</feature>
<reference evidence="1 2" key="1">
    <citation type="submission" date="2018-11" db="EMBL/GenBank/DDBJ databases">
        <title>Genome Analysis of Haplotype D of Candidatus Liberibacter Solanacearum.</title>
        <authorList>
            <person name="Katsir L."/>
            <person name="Ruan Z."/>
            <person name="Santos Garcia D."/>
            <person name="Piasezky A."/>
            <person name="Jiang J."/>
            <person name="Sela N."/>
            <person name="Freilich S."/>
            <person name="Bahar O."/>
        </authorList>
    </citation>
    <scope>NUCLEOTIDE SEQUENCE [LARGE SCALE GENOMIC DNA]</scope>
    <source>
        <strain evidence="2">haplotype D1</strain>
    </source>
</reference>
<evidence type="ECO:0000313" key="1">
    <source>
        <dbReference type="EMBL" id="RPD37184.1"/>
    </source>
</evidence>
<accession>A0A424FLZ5</accession>